<dbReference type="GO" id="GO:0006355">
    <property type="term" value="P:regulation of DNA-templated transcription"/>
    <property type="evidence" value="ECO:0007669"/>
    <property type="project" value="InterPro"/>
</dbReference>
<dbReference type="InterPro" id="IPR013196">
    <property type="entry name" value="HTH_11"/>
</dbReference>
<dbReference type="InterPro" id="IPR003142">
    <property type="entry name" value="BPL_C"/>
</dbReference>
<proteinExistence type="inferred from homology"/>
<keyword evidence="1 5" id="KW-0436">Ligase</keyword>
<dbReference type="InterPro" id="IPR036390">
    <property type="entry name" value="WH_DNA-bd_sf"/>
</dbReference>
<dbReference type="EC" id="6.3.4.15" evidence="5"/>
<dbReference type="SUPFAM" id="SSF50037">
    <property type="entry name" value="C-terminal domain of transcriptional repressors"/>
    <property type="match status" value="1"/>
</dbReference>
<keyword evidence="2" id="KW-0547">Nucleotide-binding</keyword>
<dbReference type="GO" id="GO:0004077">
    <property type="term" value="F:biotin--[biotin carboxyl-carrier protein] ligase activity"/>
    <property type="evidence" value="ECO:0007669"/>
    <property type="project" value="UniProtKB-EC"/>
</dbReference>
<evidence type="ECO:0000313" key="5">
    <source>
        <dbReference type="EMBL" id="AIF02952.1"/>
    </source>
</evidence>
<dbReference type="Gene3D" id="1.10.10.10">
    <property type="entry name" value="Winged helix-like DNA-binding domain superfamily/Winged helix DNA-binding domain"/>
    <property type="match status" value="1"/>
</dbReference>
<dbReference type="InterPro" id="IPR008988">
    <property type="entry name" value="Transcriptional_repressor_C"/>
</dbReference>
<dbReference type="InterPro" id="IPR030855">
    <property type="entry name" value="Bifunct_BirA"/>
</dbReference>
<dbReference type="AlphaFoldDB" id="A0A075GM26"/>
<dbReference type="CDD" id="cd16442">
    <property type="entry name" value="BPL"/>
    <property type="match status" value="1"/>
</dbReference>
<dbReference type="Gene3D" id="2.30.30.100">
    <property type="match status" value="1"/>
</dbReference>
<organism evidence="5">
    <name type="scientific">uncultured marine thaumarchaeote KM3_15_F02</name>
    <dbReference type="NCBI Taxonomy" id="1456029"/>
    <lineage>
        <taxon>Archaea</taxon>
        <taxon>Nitrososphaerota</taxon>
        <taxon>environmental samples</taxon>
    </lineage>
</organism>
<evidence type="ECO:0000259" key="4">
    <source>
        <dbReference type="PROSITE" id="PS51733"/>
    </source>
</evidence>
<feature type="domain" description="BPL/LPL catalytic" evidence="4">
    <location>
        <begin position="86"/>
        <end position="270"/>
    </location>
</feature>
<evidence type="ECO:0000256" key="1">
    <source>
        <dbReference type="ARBA" id="ARBA00022598"/>
    </source>
</evidence>
<dbReference type="Pfam" id="PF08279">
    <property type="entry name" value="HTH_11"/>
    <property type="match status" value="1"/>
</dbReference>
<evidence type="ECO:0000256" key="2">
    <source>
        <dbReference type="ARBA" id="ARBA00022741"/>
    </source>
</evidence>
<protein>
    <submittedName>
        <fullName evidence="5">Biotin--acetyl-CoA-carboxylase ligase (BirA)</fullName>
        <ecNumber evidence="5">6.3.4.15</ecNumber>
    </submittedName>
</protein>
<accession>A0A075GM26</accession>
<dbReference type="PANTHER" id="PTHR12835">
    <property type="entry name" value="BIOTIN PROTEIN LIGASE"/>
    <property type="match status" value="1"/>
</dbReference>
<dbReference type="Pfam" id="PF03099">
    <property type="entry name" value="BPL_LplA_LipB"/>
    <property type="match status" value="1"/>
</dbReference>
<name>A0A075GM26_9ARCH</name>
<evidence type="ECO:0000256" key="3">
    <source>
        <dbReference type="ARBA" id="ARBA00022840"/>
    </source>
</evidence>
<dbReference type="SUPFAM" id="SSF55681">
    <property type="entry name" value="Class II aaRS and biotin synthetases"/>
    <property type="match status" value="1"/>
</dbReference>
<dbReference type="InterPro" id="IPR036388">
    <property type="entry name" value="WH-like_DNA-bd_sf"/>
</dbReference>
<dbReference type="Gene3D" id="3.30.930.10">
    <property type="entry name" value="Bira Bifunctional Protein, Domain 2"/>
    <property type="match status" value="1"/>
</dbReference>
<dbReference type="Pfam" id="PF02237">
    <property type="entry name" value="BPL_C"/>
    <property type="match status" value="1"/>
</dbReference>
<dbReference type="NCBIfam" id="TIGR00121">
    <property type="entry name" value="birA_ligase"/>
    <property type="match status" value="1"/>
</dbReference>
<dbReference type="PANTHER" id="PTHR12835:SF5">
    <property type="entry name" value="BIOTIN--PROTEIN LIGASE"/>
    <property type="match status" value="1"/>
</dbReference>
<dbReference type="EMBL" id="KF900665">
    <property type="protein sequence ID" value="AIF02952.1"/>
    <property type="molecule type" value="Genomic_DNA"/>
</dbReference>
<keyword evidence="3" id="KW-0067">ATP-binding</keyword>
<dbReference type="InterPro" id="IPR004408">
    <property type="entry name" value="Biotin_CoA_COase_ligase"/>
</dbReference>
<gene>
    <name evidence="5" type="primary">birA</name>
</gene>
<dbReference type="GO" id="GO:0005737">
    <property type="term" value="C:cytoplasm"/>
    <property type="evidence" value="ECO:0007669"/>
    <property type="project" value="TreeGrafter"/>
</dbReference>
<dbReference type="HAMAP" id="MF_00978">
    <property type="entry name" value="Bifunct_BirA"/>
    <property type="match status" value="1"/>
</dbReference>
<sequence length="333" mass="37465">MSYTSFDNVGLVKVLSFFQTHDSEYLSGQDLSDVLKISRVAVWKHIKKIQTLGYKIESKQKLGYRLIDDTEKLLPWEITRDLKTKLIGKRVYYFEEIDSTQNFAQNIAADKKENGTIIIAEKQTSGRGRLDRKWTSPKGGIWFSLIIHPKFDVSSSTLIPILSAVALSKSIKSVLGIETEVKWPNDITMNGKKVAGVLVDASFQTNSIDYLILGIGINFDIDAKKLEKRLTKTPNFYGIDSLRGKENKTPPKTLLKEFLLQFEKNLFQLDKGEKSKIIKEWTKRAAGIGKKITINTSNGKISGISQGIDNDGALKIKTRNETKKIYVGDVVLS</sequence>
<dbReference type="PROSITE" id="PS51733">
    <property type="entry name" value="BPL_LPL_CATALYTIC"/>
    <property type="match status" value="1"/>
</dbReference>
<dbReference type="SUPFAM" id="SSF46785">
    <property type="entry name" value="Winged helix' DNA-binding domain"/>
    <property type="match status" value="1"/>
</dbReference>
<dbReference type="InterPro" id="IPR045864">
    <property type="entry name" value="aa-tRNA-synth_II/BPL/LPL"/>
</dbReference>
<dbReference type="GO" id="GO:0005524">
    <property type="term" value="F:ATP binding"/>
    <property type="evidence" value="ECO:0007669"/>
    <property type="project" value="UniProtKB-KW"/>
</dbReference>
<reference evidence="5" key="1">
    <citation type="journal article" date="2014" name="Genome Biol. Evol.">
        <title>Pangenome evidence for extensive interdomain horizontal transfer affecting lineage core and shell genes in uncultured planktonic thaumarchaeota and euryarchaeota.</title>
        <authorList>
            <person name="Deschamps P."/>
            <person name="Zivanovic Y."/>
            <person name="Moreira D."/>
            <person name="Rodriguez-Valera F."/>
            <person name="Lopez-Garcia P."/>
        </authorList>
    </citation>
    <scope>NUCLEOTIDE SEQUENCE</scope>
</reference>
<dbReference type="InterPro" id="IPR004143">
    <property type="entry name" value="BPL_LPL_catalytic"/>
</dbReference>